<evidence type="ECO:0000256" key="6">
    <source>
        <dbReference type="ARBA" id="ARBA00023192"/>
    </source>
</evidence>
<dbReference type="FunFam" id="3.40.640.10:FF:000009">
    <property type="entry name" value="Cystathionine gamma-synthase homolog"/>
    <property type="match status" value="1"/>
</dbReference>
<dbReference type="InterPro" id="IPR000277">
    <property type="entry name" value="Cys/Met-Metab_PyrdxlP-dep_enz"/>
</dbReference>
<dbReference type="PIRSF" id="PIRSF001434">
    <property type="entry name" value="CGS"/>
    <property type="match status" value="1"/>
</dbReference>
<proteinExistence type="inferred from homology"/>
<evidence type="ECO:0000256" key="3">
    <source>
        <dbReference type="ARBA" id="ARBA00009077"/>
    </source>
</evidence>
<dbReference type="InterPro" id="IPR015421">
    <property type="entry name" value="PyrdxlP-dep_Trfase_major"/>
</dbReference>
<organism evidence="10 11">
    <name type="scientific">Albugo candida</name>
    <dbReference type="NCBI Taxonomy" id="65357"/>
    <lineage>
        <taxon>Eukaryota</taxon>
        <taxon>Sar</taxon>
        <taxon>Stramenopiles</taxon>
        <taxon>Oomycota</taxon>
        <taxon>Peronosporomycetes</taxon>
        <taxon>Albuginales</taxon>
        <taxon>Albuginaceae</taxon>
        <taxon>Albugo</taxon>
    </lineage>
</organism>
<dbReference type="GO" id="GO:0030170">
    <property type="term" value="F:pyridoxal phosphate binding"/>
    <property type="evidence" value="ECO:0007669"/>
    <property type="project" value="InterPro"/>
</dbReference>
<dbReference type="GO" id="GO:0019346">
    <property type="term" value="P:transsulfuration"/>
    <property type="evidence" value="ECO:0007669"/>
    <property type="project" value="InterPro"/>
</dbReference>
<evidence type="ECO:0000256" key="2">
    <source>
        <dbReference type="ARBA" id="ARBA00005038"/>
    </source>
</evidence>
<accession>A0A024GB09</accession>
<keyword evidence="5 8" id="KW-0663">Pyridoxal phosphate</keyword>
<dbReference type="FunFam" id="3.90.1150.10:FF:000008">
    <property type="entry name" value="Cystathionine gamma-synthase"/>
    <property type="match status" value="1"/>
</dbReference>
<dbReference type="InParanoid" id="A0A024GB09"/>
<dbReference type="GO" id="GO:0019343">
    <property type="term" value="P:cysteine biosynthetic process via cystathionine"/>
    <property type="evidence" value="ECO:0007669"/>
    <property type="project" value="TreeGrafter"/>
</dbReference>
<comment type="caution">
    <text evidence="10">The sequence shown here is derived from an EMBL/GenBank/DDBJ whole genome shotgun (WGS) entry which is preliminary data.</text>
</comment>
<evidence type="ECO:0000256" key="9">
    <source>
        <dbReference type="RuleBase" id="RU362118"/>
    </source>
</evidence>
<dbReference type="OrthoDB" id="3512640at2759"/>
<evidence type="ECO:0000256" key="4">
    <source>
        <dbReference type="ARBA" id="ARBA00012085"/>
    </source>
</evidence>
<protein>
    <recommendedName>
        <fullName evidence="4">cystathionine gamma-lyase</fullName>
        <ecNumber evidence="4">4.4.1.1</ecNumber>
    </recommendedName>
    <alternativeName>
        <fullName evidence="7">Gamma-cystathionase</fullName>
    </alternativeName>
</protein>
<dbReference type="GO" id="GO:0005737">
    <property type="term" value="C:cytoplasm"/>
    <property type="evidence" value="ECO:0007669"/>
    <property type="project" value="TreeGrafter"/>
</dbReference>
<dbReference type="PANTHER" id="PTHR11808">
    <property type="entry name" value="TRANS-SULFURATION ENZYME FAMILY MEMBER"/>
    <property type="match status" value="1"/>
</dbReference>
<keyword evidence="6" id="KW-0028">Amino-acid biosynthesis</keyword>
<keyword evidence="11" id="KW-1185">Reference proteome</keyword>
<evidence type="ECO:0000256" key="1">
    <source>
        <dbReference type="ARBA" id="ARBA00001933"/>
    </source>
</evidence>
<dbReference type="PANTHER" id="PTHR11808:SF15">
    <property type="entry name" value="CYSTATHIONINE GAMMA-LYASE"/>
    <property type="match status" value="1"/>
</dbReference>
<reference evidence="10 11" key="1">
    <citation type="submission" date="2012-05" db="EMBL/GenBank/DDBJ databases">
        <title>Recombination and specialization in a pathogen metapopulation.</title>
        <authorList>
            <person name="Gardiner A."/>
            <person name="Kemen E."/>
            <person name="Schultz-Larsen T."/>
            <person name="MacLean D."/>
            <person name="Van Oosterhout C."/>
            <person name="Jones J.D.G."/>
        </authorList>
    </citation>
    <scope>NUCLEOTIDE SEQUENCE [LARGE SCALE GENOMIC DNA]</scope>
    <source>
        <strain evidence="10 11">Ac Nc2</strain>
    </source>
</reference>
<evidence type="ECO:0000256" key="8">
    <source>
        <dbReference type="PIRSR" id="PIRSR001434-2"/>
    </source>
</evidence>
<dbReference type="EMBL" id="CAIX01000060">
    <property type="protein sequence ID" value="CCI44051.1"/>
    <property type="molecule type" value="Genomic_DNA"/>
</dbReference>
<evidence type="ECO:0000313" key="10">
    <source>
        <dbReference type="EMBL" id="CCI44051.1"/>
    </source>
</evidence>
<name>A0A024GB09_9STRA</name>
<dbReference type="Proteomes" id="UP000053237">
    <property type="component" value="Unassembled WGS sequence"/>
</dbReference>
<gene>
    <name evidence="10" type="ORF">BN9_048350</name>
</gene>
<comment type="cofactor">
    <cofactor evidence="1 9">
        <name>pyridoxal 5'-phosphate</name>
        <dbReference type="ChEBI" id="CHEBI:597326"/>
    </cofactor>
</comment>
<keyword evidence="6" id="KW-0198">Cysteine biosynthesis</keyword>
<dbReference type="STRING" id="65357.A0A024GB09"/>
<comment type="similarity">
    <text evidence="3 9">Belongs to the trans-sulfuration enzymes family.</text>
</comment>
<evidence type="ECO:0000256" key="5">
    <source>
        <dbReference type="ARBA" id="ARBA00022898"/>
    </source>
</evidence>
<sequence length="404" mass="43848">MRGSTEPHFTSRNFGTVAIHAGQEPYASTGAVTTPISLATTFAQASPGVKKGLDDATSFGNGWEYSRTGNPTRGSFERAIAATENGKFAVAFSSGMAAITAVIHLLKGGDEVICSDDVYGGTRRYFDKIAAVNYGMSFDFIDTTDSVAVDTRVVKNTKMIWVESPTNPTLKISDIQAIAAIAKKWKVLLVVDNTFMSPYFQNPLDLGADIVVHSVTKYINGHSDVVMGVIITNDAEINARLRFIQNGLGAVPSPFDSYLALRGLKTLHVRMEAHAKNAQIVAEFLECHQNVEKVYYPGLPSHPQHEIAKKQAKGFGGMITFYIKGGIEQARIFLEKLKIFTLAESLGAVESLAESPAIMTHASIPLEKRQKLGISDNLIRLSVGIEHEVDIVEDLRQALEAASV</sequence>
<dbReference type="SUPFAM" id="SSF53383">
    <property type="entry name" value="PLP-dependent transferases"/>
    <property type="match status" value="1"/>
</dbReference>
<dbReference type="Gene3D" id="3.90.1150.10">
    <property type="entry name" value="Aspartate Aminotransferase, domain 1"/>
    <property type="match status" value="1"/>
</dbReference>
<dbReference type="EC" id="4.4.1.1" evidence="4"/>
<dbReference type="InterPro" id="IPR015424">
    <property type="entry name" value="PyrdxlP-dep_Trfase"/>
</dbReference>
<feature type="modified residue" description="N6-(pyridoxal phosphate)lysine" evidence="8">
    <location>
        <position position="217"/>
    </location>
</feature>
<dbReference type="AlphaFoldDB" id="A0A024GB09"/>
<dbReference type="CDD" id="cd00614">
    <property type="entry name" value="CGS_like"/>
    <property type="match status" value="1"/>
</dbReference>
<dbReference type="InterPro" id="IPR015422">
    <property type="entry name" value="PyrdxlP-dep_Trfase_small"/>
</dbReference>
<dbReference type="Pfam" id="PF01053">
    <property type="entry name" value="Cys_Met_Meta_PP"/>
    <property type="match status" value="1"/>
</dbReference>
<comment type="pathway">
    <text evidence="2">Amino-acid biosynthesis; L-cysteine biosynthesis; L-cysteine from L-homocysteine and L-serine: step 2/2.</text>
</comment>
<evidence type="ECO:0000256" key="7">
    <source>
        <dbReference type="ARBA" id="ARBA00029853"/>
    </source>
</evidence>
<dbReference type="GO" id="GO:0004123">
    <property type="term" value="F:cystathionine gamma-lyase activity"/>
    <property type="evidence" value="ECO:0007669"/>
    <property type="project" value="TreeGrafter"/>
</dbReference>
<dbReference type="Gene3D" id="3.40.640.10">
    <property type="entry name" value="Type I PLP-dependent aspartate aminotransferase-like (Major domain)"/>
    <property type="match status" value="1"/>
</dbReference>
<evidence type="ECO:0000313" key="11">
    <source>
        <dbReference type="Proteomes" id="UP000053237"/>
    </source>
</evidence>